<dbReference type="PROSITE" id="PS51450">
    <property type="entry name" value="LRR"/>
    <property type="match status" value="1"/>
</dbReference>
<keyword evidence="1" id="KW-0812">Transmembrane</keyword>
<accession>A0A814AME5</accession>
<dbReference type="InterPro" id="IPR001611">
    <property type="entry name" value="Leu-rich_rpt"/>
</dbReference>
<name>A0A814AME5_9BILA</name>
<evidence type="ECO:0000256" key="1">
    <source>
        <dbReference type="SAM" id="Phobius"/>
    </source>
</evidence>
<gene>
    <name evidence="3" type="ORF">OXX778_LOCUS12223</name>
</gene>
<dbReference type="Gene3D" id="3.80.10.10">
    <property type="entry name" value="Ribonuclease Inhibitor"/>
    <property type="match status" value="1"/>
</dbReference>
<sequence length="449" mass="52810">MFIIILLFIFFESIEGKCYEQCWKGFRDDLFCYTTSSTLQDDFPRLKNCFYSVDHTIRYVGLQSKSIDKNFKETLDFNFFGITVISFEIFDTFLFTLPNVSQLKIQRFKLLRTGLSKLLSSHSLPDTLISIDLSENSLDFIKSDFFTKFTNLKELYLSKNLFKEINLLIFNSNELDLIDFSDNSELNTFEEINFLLQPNENILYLNFQRCSLKKTPFLTNISKIFQINFANQYNKDFLNSSNSLLINKNNDKTFEIEHLVLSFDQLKPNKVLVEYLCFLNSNRLKTKIINFVDINDIKTLEKFNIDVKPYLDNETRPEVKTGTQIFHKIHENYTFNLFKAHKNYCMKYMLEISNQTTLDLKTTVLTRDSTKSIDSKITRLSNKQAIANAIFQNVTNHLNLKMIEKRNRILDYFMDYVDRVVLGLTIVFFSLLGIFYLAKLAIDKSLQVK</sequence>
<dbReference type="EMBL" id="CAJNOC010002183">
    <property type="protein sequence ID" value="CAF0917463.1"/>
    <property type="molecule type" value="Genomic_DNA"/>
</dbReference>
<keyword evidence="1" id="KW-1133">Transmembrane helix</keyword>
<proteinExistence type="predicted"/>
<protein>
    <submittedName>
        <fullName evidence="3">Uncharacterized protein</fullName>
    </submittedName>
</protein>
<dbReference type="InterPro" id="IPR032675">
    <property type="entry name" value="LRR_dom_sf"/>
</dbReference>
<reference evidence="3" key="1">
    <citation type="submission" date="2021-02" db="EMBL/GenBank/DDBJ databases">
        <authorList>
            <person name="Nowell W R."/>
        </authorList>
    </citation>
    <scope>NUCLEOTIDE SEQUENCE</scope>
    <source>
        <strain evidence="3">Ploen Becks lab</strain>
    </source>
</reference>
<dbReference type="OrthoDB" id="1394818at2759"/>
<dbReference type="SUPFAM" id="SSF52047">
    <property type="entry name" value="RNI-like"/>
    <property type="match status" value="1"/>
</dbReference>
<keyword evidence="2" id="KW-0732">Signal</keyword>
<evidence type="ECO:0000313" key="4">
    <source>
        <dbReference type="Proteomes" id="UP000663879"/>
    </source>
</evidence>
<evidence type="ECO:0000313" key="3">
    <source>
        <dbReference type="EMBL" id="CAF0917463.1"/>
    </source>
</evidence>
<feature type="chain" id="PRO_5033057159" evidence="2">
    <location>
        <begin position="17"/>
        <end position="449"/>
    </location>
</feature>
<feature type="signal peptide" evidence="2">
    <location>
        <begin position="1"/>
        <end position="16"/>
    </location>
</feature>
<keyword evidence="1" id="KW-0472">Membrane</keyword>
<organism evidence="3 4">
    <name type="scientific">Brachionus calyciflorus</name>
    <dbReference type="NCBI Taxonomy" id="104777"/>
    <lineage>
        <taxon>Eukaryota</taxon>
        <taxon>Metazoa</taxon>
        <taxon>Spiralia</taxon>
        <taxon>Gnathifera</taxon>
        <taxon>Rotifera</taxon>
        <taxon>Eurotatoria</taxon>
        <taxon>Monogononta</taxon>
        <taxon>Pseudotrocha</taxon>
        <taxon>Ploima</taxon>
        <taxon>Brachionidae</taxon>
        <taxon>Brachionus</taxon>
    </lineage>
</organism>
<evidence type="ECO:0000256" key="2">
    <source>
        <dbReference type="SAM" id="SignalP"/>
    </source>
</evidence>
<dbReference type="AlphaFoldDB" id="A0A814AME5"/>
<dbReference type="Proteomes" id="UP000663879">
    <property type="component" value="Unassembled WGS sequence"/>
</dbReference>
<comment type="caution">
    <text evidence="3">The sequence shown here is derived from an EMBL/GenBank/DDBJ whole genome shotgun (WGS) entry which is preliminary data.</text>
</comment>
<feature type="transmembrane region" description="Helical" evidence="1">
    <location>
        <begin position="420"/>
        <end position="442"/>
    </location>
</feature>
<keyword evidence="4" id="KW-1185">Reference proteome</keyword>